<dbReference type="AlphaFoldDB" id="A0AA88DZB4"/>
<protein>
    <submittedName>
        <fullName evidence="2">Uncharacterized protein</fullName>
    </submittedName>
</protein>
<proteinExistence type="predicted"/>
<keyword evidence="3" id="KW-1185">Reference proteome</keyword>
<gene>
    <name evidence="2" type="ORF">TIFTF001_034087</name>
</gene>
<accession>A0AA88DZB4</accession>
<dbReference type="Proteomes" id="UP001187192">
    <property type="component" value="Unassembled WGS sequence"/>
</dbReference>
<feature type="compositionally biased region" description="Basic and acidic residues" evidence="1">
    <location>
        <begin position="17"/>
        <end position="39"/>
    </location>
</feature>
<dbReference type="EMBL" id="BTGU01000206">
    <property type="protein sequence ID" value="GMN65012.1"/>
    <property type="molecule type" value="Genomic_DNA"/>
</dbReference>
<name>A0AA88DZB4_FICCA</name>
<reference evidence="2" key="1">
    <citation type="submission" date="2023-07" db="EMBL/GenBank/DDBJ databases">
        <title>draft genome sequence of fig (Ficus carica).</title>
        <authorList>
            <person name="Takahashi T."/>
            <person name="Nishimura K."/>
        </authorList>
    </citation>
    <scope>NUCLEOTIDE SEQUENCE</scope>
</reference>
<evidence type="ECO:0000256" key="1">
    <source>
        <dbReference type="SAM" id="MobiDB-lite"/>
    </source>
</evidence>
<evidence type="ECO:0000313" key="2">
    <source>
        <dbReference type="EMBL" id="GMN65012.1"/>
    </source>
</evidence>
<feature type="region of interest" description="Disordered" evidence="1">
    <location>
        <begin position="1"/>
        <end position="44"/>
    </location>
</feature>
<sequence length="70" mass="8128">MMNYRFDRRRRPSPITPEKEQAAMDEGGKEISDKSEYRRRPNATMPEKEKAIIDEGGEAIIDEFEGIRIA</sequence>
<comment type="caution">
    <text evidence="2">The sequence shown here is derived from an EMBL/GenBank/DDBJ whole genome shotgun (WGS) entry which is preliminary data.</text>
</comment>
<organism evidence="2 3">
    <name type="scientific">Ficus carica</name>
    <name type="common">Common fig</name>
    <dbReference type="NCBI Taxonomy" id="3494"/>
    <lineage>
        <taxon>Eukaryota</taxon>
        <taxon>Viridiplantae</taxon>
        <taxon>Streptophyta</taxon>
        <taxon>Embryophyta</taxon>
        <taxon>Tracheophyta</taxon>
        <taxon>Spermatophyta</taxon>
        <taxon>Magnoliopsida</taxon>
        <taxon>eudicotyledons</taxon>
        <taxon>Gunneridae</taxon>
        <taxon>Pentapetalae</taxon>
        <taxon>rosids</taxon>
        <taxon>fabids</taxon>
        <taxon>Rosales</taxon>
        <taxon>Moraceae</taxon>
        <taxon>Ficeae</taxon>
        <taxon>Ficus</taxon>
    </lineage>
</organism>
<evidence type="ECO:0000313" key="3">
    <source>
        <dbReference type="Proteomes" id="UP001187192"/>
    </source>
</evidence>